<evidence type="ECO:0000259" key="9">
    <source>
        <dbReference type="Pfam" id="PF01694"/>
    </source>
</evidence>
<keyword evidence="5 8" id="KW-1133">Transmembrane helix</keyword>
<evidence type="ECO:0000256" key="6">
    <source>
        <dbReference type="ARBA" id="ARBA00023136"/>
    </source>
</evidence>
<feature type="transmembrane region" description="Helical" evidence="8">
    <location>
        <begin position="105"/>
        <end position="122"/>
    </location>
</feature>
<comment type="caution">
    <text evidence="10">The sequence shown here is derived from an EMBL/GenBank/DDBJ whole genome shotgun (WGS) entry which is preliminary data.</text>
</comment>
<dbReference type="Gene3D" id="1.20.1540.10">
    <property type="entry name" value="Rhomboid-like"/>
    <property type="match status" value="1"/>
</dbReference>
<feature type="compositionally biased region" description="Basic residues" evidence="7">
    <location>
        <begin position="234"/>
        <end position="258"/>
    </location>
</feature>
<keyword evidence="10" id="KW-0645">Protease</keyword>
<dbReference type="Proteomes" id="UP000697472">
    <property type="component" value="Unassembled WGS sequence"/>
</dbReference>
<dbReference type="RefSeq" id="WP_205009951.1">
    <property type="nucleotide sequence ID" value="NZ_JAFBEH010000027.1"/>
</dbReference>
<feature type="transmembrane region" description="Helical" evidence="8">
    <location>
        <begin position="128"/>
        <end position="145"/>
    </location>
</feature>
<keyword evidence="4" id="KW-0378">Hydrolase</keyword>
<dbReference type="Pfam" id="PF01694">
    <property type="entry name" value="Rhomboid"/>
    <property type="match status" value="1"/>
</dbReference>
<evidence type="ECO:0000256" key="1">
    <source>
        <dbReference type="ARBA" id="ARBA00004141"/>
    </source>
</evidence>
<gene>
    <name evidence="10" type="ORF">JOC28_001378</name>
</gene>
<dbReference type="EMBL" id="JAFBEH010000027">
    <property type="protein sequence ID" value="MBM7643077.1"/>
    <property type="molecule type" value="Genomic_DNA"/>
</dbReference>
<dbReference type="InterPro" id="IPR050925">
    <property type="entry name" value="Rhomboid_protease_S54"/>
</dbReference>
<evidence type="ECO:0000256" key="2">
    <source>
        <dbReference type="ARBA" id="ARBA00009045"/>
    </source>
</evidence>
<evidence type="ECO:0000256" key="5">
    <source>
        <dbReference type="ARBA" id="ARBA00022989"/>
    </source>
</evidence>
<reference evidence="10 11" key="1">
    <citation type="submission" date="2021-01" db="EMBL/GenBank/DDBJ databases">
        <title>Genomic Encyclopedia of Type Strains, Phase IV (KMG-IV): sequencing the most valuable type-strain genomes for metagenomic binning, comparative biology and taxonomic classification.</title>
        <authorList>
            <person name="Goeker M."/>
        </authorList>
    </citation>
    <scope>NUCLEOTIDE SEQUENCE [LARGE SCALE GENOMIC DNA]</scope>
    <source>
        <strain evidence="10 11">DSM 27382</strain>
    </source>
</reference>
<keyword evidence="3 8" id="KW-0812">Transmembrane</keyword>
<evidence type="ECO:0000256" key="8">
    <source>
        <dbReference type="SAM" id="Phobius"/>
    </source>
</evidence>
<organism evidence="10 11">
    <name type="scientific">Streptococcus loxodontisalivarius</name>
    <dbReference type="NCBI Taxonomy" id="1349415"/>
    <lineage>
        <taxon>Bacteria</taxon>
        <taxon>Bacillati</taxon>
        <taxon>Bacillota</taxon>
        <taxon>Bacilli</taxon>
        <taxon>Lactobacillales</taxon>
        <taxon>Streptococcaceae</taxon>
        <taxon>Streptococcus</taxon>
    </lineage>
</organism>
<dbReference type="SUPFAM" id="SSF144091">
    <property type="entry name" value="Rhomboid-like"/>
    <property type="match status" value="1"/>
</dbReference>
<feature type="domain" description="Peptidase S54 rhomboid" evidence="9">
    <location>
        <begin position="65"/>
        <end position="203"/>
    </location>
</feature>
<dbReference type="GO" id="GO:0006508">
    <property type="term" value="P:proteolysis"/>
    <property type="evidence" value="ECO:0007669"/>
    <property type="project" value="UniProtKB-KW"/>
</dbReference>
<keyword evidence="6 8" id="KW-0472">Membrane</keyword>
<evidence type="ECO:0000256" key="4">
    <source>
        <dbReference type="ARBA" id="ARBA00022801"/>
    </source>
</evidence>
<feature type="transmembrane region" description="Helical" evidence="8">
    <location>
        <begin position="12"/>
        <end position="34"/>
    </location>
</feature>
<comment type="subcellular location">
    <subcellularLocation>
        <location evidence="1">Membrane</location>
        <topology evidence="1">Multi-pass membrane protein</topology>
    </subcellularLocation>
</comment>
<sequence length="266" mass="29680">MTNTSKKKLSWLVGPRVALVTTAIILVNVIVYIVNLTRYGTSPTNLDYIFMGALYPPLIKASSDYLWSLVTSMFIHFSFDHLAENMVVLYLLGAGLEKLVGHWKFLLIYFATGLVGSLMALLFSPNNITGGASGAIFGVMGFLLVRYFRNPKKMTSILGDEIIGYLLGISFINVIITFFESGISIPGHLGGLFTGLILGYLRFNNGVEQSDETIEDEDVVHPLNSGNVNDSVRKWHSKTTRLTKRQRIKSSKKTRKTKNHEMKHGR</sequence>
<feature type="region of interest" description="Disordered" evidence="7">
    <location>
        <begin position="225"/>
        <end position="266"/>
    </location>
</feature>
<dbReference type="GO" id="GO:0008233">
    <property type="term" value="F:peptidase activity"/>
    <property type="evidence" value="ECO:0007669"/>
    <property type="project" value="UniProtKB-KW"/>
</dbReference>
<dbReference type="PANTHER" id="PTHR43731">
    <property type="entry name" value="RHOMBOID PROTEASE"/>
    <property type="match status" value="1"/>
</dbReference>
<comment type="similarity">
    <text evidence="2">Belongs to the peptidase S54 family.</text>
</comment>
<feature type="transmembrane region" description="Helical" evidence="8">
    <location>
        <begin position="157"/>
        <end position="179"/>
    </location>
</feature>
<keyword evidence="11" id="KW-1185">Reference proteome</keyword>
<evidence type="ECO:0000313" key="10">
    <source>
        <dbReference type="EMBL" id="MBM7643077.1"/>
    </source>
</evidence>
<name>A0ABS2PSQ8_9STRE</name>
<dbReference type="InterPro" id="IPR035952">
    <property type="entry name" value="Rhomboid-like_sf"/>
</dbReference>
<dbReference type="PANTHER" id="PTHR43731:SF14">
    <property type="entry name" value="PRESENILIN-ASSOCIATED RHOMBOID-LIKE PROTEIN, MITOCHONDRIAL"/>
    <property type="match status" value="1"/>
</dbReference>
<evidence type="ECO:0000313" key="11">
    <source>
        <dbReference type="Proteomes" id="UP000697472"/>
    </source>
</evidence>
<evidence type="ECO:0000256" key="3">
    <source>
        <dbReference type="ARBA" id="ARBA00022692"/>
    </source>
</evidence>
<proteinExistence type="inferred from homology"/>
<accession>A0ABS2PSQ8</accession>
<protein>
    <submittedName>
        <fullName evidence="10">Membrane associated rhomboid family serine protease</fullName>
    </submittedName>
</protein>
<evidence type="ECO:0000256" key="7">
    <source>
        <dbReference type="SAM" id="MobiDB-lite"/>
    </source>
</evidence>
<dbReference type="InterPro" id="IPR022764">
    <property type="entry name" value="Peptidase_S54_rhomboid_dom"/>
</dbReference>
<feature type="transmembrane region" description="Helical" evidence="8">
    <location>
        <begin position="65"/>
        <end position="93"/>
    </location>
</feature>